<proteinExistence type="predicted"/>
<dbReference type="Pfam" id="PF00300">
    <property type="entry name" value="His_Phos_1"/>
    <property type="match status" value="1"/>
</dbReference>
<name>A0A0W8FYD6_9ZZZZ</name>
<dbReference type="EMBL" id="LNQE01000593">
    <property type="protein sequence ID" value="KUG25825.1"/>
    <property type="molecule type" value="Genomic_DNA"/>
</dbReference>
<dbReference type="InterPro" id="IPR004449">
    <property type="entry name" value="SixA"/>
</dbReference>
<dbReference type="SUPFAM" id="SSF53254">
    <property type="entry name" value="Phosphoglycerate mutase-like"/>
    <property type="match status" value="1"/>
</dbReference>
<dbReference type="GO" id="GO:0005737">
    <property type="term" value="C:cytoplasm"/>
    <property type="evidence" value="ECO:0007669"/>
    <property type="project" value="InterPro"/>
</dbReference>
<dbReference type="CDD" id="cd07067">
    <property type="entry name" value="HP_PGM_like"/>
    <property type="match status" value="1"/>
</dbReference>
<sequence>MNLYIVRHAHAENGVPDSERKLSQHGRDYLSDEIQNWKTKIKQIDVILTSPYKRALETAEIIHKNFAVKHNLIIDQSLQPVMNIPDIVNTLSALSVNNILLVGHMPDVADLTSLLISTKNVELAFAPATIAAIEFKNNVMLYRGKFKFITNKKI</sequence>
<organism evidence="1">
    <name type="scientific">hydrocarbon metagenome</name>
    <dbReference type="NCBI Taxonomy" id="938273"/>
    <lineage>
        <taxon>unclassified sequences</taxon>
        <taxon>metagenomes</taxon>
        <taxon>ecological metagenomes</taxon>
    </lineage>
</organism>
<accession>A0A0W8FYD6</accession>
<dbReference type="GO" id="GO:0101006">
    <property type="term" value="F:protein histidine phosphatase activity"/>
    <property type="evidence" value="ECO:0007669"/>
    <property type="project" value="InterPro"/>
</dbReference>
<reference evidence="1" key="1">
    <citation type="journal article" date="2015" name="Proc. Natl. Acad. Sci. U.S.A.">
        <title>Networks of energetic and metabolic interactions define dynamics in microbial communities.</title>
        <authorList>
            <person name="Embree M."/>
            <person name="Liu J.K."/>
            <person name="Al-Bassam M.M."/>
            <person name="Zengler K."/>
        </authorList>
    </citation>
    <scope>NUCLEOTIDE SEQUENCE</scope>
</reference>
<dbReference type="AlphaFoldDB" id="A0A0W8FYD6"/>
<comment type="caution">
    <text evidence="1">The sequence shown here is derived from an EMBL/GenBank/DDBJ whole genome shotgun (WGS) entry which is preliminary data.</text>
</comment>
<dbReference type="Gene3D" id="3.40.50.1240">
    <property type="entry name" value="Phosphoglycerate mutase-like"/>
    <property type="match status" value="1"/>
</dbReference>
<dbReference type="InterPro" id="IPR013078">
    <property type="entry name" value="His_Pase_superF_clade-1"/>
</dbReference>
<evidence type="ECO:0000313" key="1">
    <source>
        <dbReference type="EMBL" id="KUG25825.1"/>
    </source>
</evidence>
<dbReference type="InterPro" id="IPR029033">
    <property type="entry name" value="His_PPase_superfam"/>
</dbReference>
<gene>
    <name evidence="1" type="ORF">ASZ90_004341</name>
</gene>
<protein>
    <submittedName>
        <fullName evidence="1">Phosphohistidine phosphatase sixa</fullName>
    </submittedName>
</protein>
<dbReference type="NCBIfam" id="TIGR00249">
    <property type="entry name" value="sixA"/>
    <property type="match status" value="1"/>
</dbReference>